<sequence length="99" mass="10374">MSRKLLVLATGALVGVGAVYAYRLLADRYSTEGGPPDVLAAALAEAGAVVADIRAGMTEREEQLRLALGLDSPPSGTRLDPQATRDLLDDPAGWRARQG</sequence>
<organism evidence="2 5">
    <name type="scientific">Candidatus Phosphoribacter hodrii</name>
    <dbReference type="NCBI Taxonomy" id="2953743"/>
    <lineage>
        <taxon>Bacteria</taxon>
        <taxon>Bacillati</taxon>
        <taxon>Actinomycetota</taxon>
        <taxon>Actinomycetes</taxon>
        <taxon>Micrococcales</taxon>
        <taxon>Dermatophilaceae</taxon>
        <taxon>Candidatus Phosphoribacter</taxon>
    </lineage>
</organism>
<proteinExistence type="predicted"/>
<evidence type="ECO:0000313" key="5">
    <source>
        <dbReference type="Proteomes" id="UP000718281"/>
    </source>
</evidence>
<evidence type="ECO:0000256" key="1">
    <source>
        <dbReference type="SAM" id="MobiDB-lite"/>
    </source>
</evidence>
<dbReference type="EMBL" id="JADJIB010000002">
    <property type="protein sequence ID" value="MBK7272893.1"/>
    <property type="molecule type" value="Genomic_DNA"/>
</dbReference>
<evidence type="ECO:0000313" key="2">
    <source>
        <dbReference type="EMBL" id="MBK6300540.1"/>
    </source>
</evidence>
<protein>
    <submittedName>
        <fullName evidence="2">Uncharacterized protein</fullName>
    </submittedName>
</protein>
<gene>
    <name evidence="2" type="ORF">IPF40_05630</name>
    <name evidence="3" type="ORF">IPI13_06860</name>
    <name evidence="4" type="ORF">IPP00_12410</name>
</gene>
<name>A0A934X529_9MICO</name>
<dbReference type="EMBL" id="JADKGK010000022">
    <property type="protein sequence ID" value="MBL0004740.1"/>
    <property type="molecule type" value="Genomic_DNA"/>
</dbReference>
<dbReference type="Proteomes" id="UP000886632">
    <property type="component" value="Unassembled WGS sequence"/>
</dbReference>
<dbReference type="EMBL" id="JADIXZ010000004">
    <property type="protein sequence ID" value="MBK6300540.1"/>
    <property type="molecule type" value="Genomic_DNA"/>
</dbReference>
<accession>A0A934X529</accession>
<evidence type="ECO:0000313" key="4">
    <source>
        <dbReference type="EMBL" id="MBL0004740.1"/>
    </source>
</evidence>
<feature type="region of interest" description="Disordered" evidence="1">
    <location>
        <begin position="69"/>
        <end position="99"/>
    </location>
</feature>
<dbReference type="AlphaFoldDB" id="A0A934X529"/>
<comment type="caution">
    <text evidence="2">The sequence shown here is derived from an EMBL/GenBank/DDBJ whole genome shotgun (WGS) entry which is preliminary data.</text>
</comment>
<evidence type="ECO:0000313" key="6">
    <source>
        <dbReference type="Proteomes" id="UP000726105"/>
    </source>
</evidence>
<dbReference type="Proteomes" id="UP000726105">
    <property type="component" value="Unassembled WGS sequence"/>
</dbReference>
<dbReference type="Proteomes" id="UP000718281">
    <property type="component" value="Unassembled WGS sequence"/>
</dbReference>
<evidence type="ECO:0000313" key="3">
    <source>
        <dbReference type="EMBL" id="MBK7272893.1"/>
    </source>
</evidence>
<reference evidence="5 6" key="1">
    <citation type="submission" date="2020-10" db="EMBL/GenBank/DDBJ databases">
        <title>Connecting structure to function with the recovery of over 1000 high-quality activated sludge metagenome-assembled genomes encoding full-length rRNA genes using long-read sequencing.</title>
        <authorList>
            <person name="Singleton C.M."/>
            <person name="Petriglieri F."/>
            <person name="Kristensen J.M."/>
            <person name="Kirkegaard R.H."/>
            <person name="Michaelsen T.Y."/>
            <person name="Andersen M.H."/>
            <person name="Karst S.M."/>
            <person name="Dueholm M.S."/>
            <person name="Nielsen P.H."/>
            <person name="Albertsen M."/>
        </authorList>
    </citation>
    <scope>NUCLEOTIDE SEQUENCE [LARGE SCALE GENOMIC DNA]</scope>
    <source>
        <strain evidence="2">AalE_18-Q3-R2-46_BAT3C.188</strain>
        <strain evidence="3">Ega_18-Q3-R5-49_MAXAC.001</strain>
        <strain evidence="4">Ribe_18-Q3-R11-54_MAXAC.001</strain>
    </source>
</reference>